<accession>A0A2T2X852</accession>
<dbReference type="FunFam" id="3.30.230.40:FF:000003">
    <property type="entry name" value="Imidazoleglycerol-phosphate dehydratase HisB"/>
    <property type="match status" value="1"/>
</dbReference>
<comment type="similarity">
    <text evidence="6 7">Belongs to the imidazoleglycerol-phosphate dehydratase family.</text>
</comment>
<dbReference type="Gene3D" id="3.30.230.40">
    <property type="entry name" value="Imidazole glycerol phosphate dehydratase, domain 1"/>
    <property type="match status" value="2"/>
</dbReference>
<dbReference type="CDD" id="cd07914">
    <property type="entry name" value="IGPD"/>
    <property type="match status" value="1"/>
</dbReference>
<dbReference type="GO" id="GO:0004424">
    <property type="term" value="F:imidazoleglycerol-phosphate dehydratase activity"/>
    <property type="evidence" value="ECO:0007669"/>
    <property type="project" value="UniProtKB-UniRule"/>
</dbReference>
<comment type="caution">
    <text evidence="8">The sequence shown here is derived from an EMBL/GenBank/DDBJ whole genome shotgun (WGS) entry which is preliminary data.</text>
</comment>
<comment type="pathway">
    <text evidence="1 6 7">Amino-acid biosynthesis; L-histidine biosynthesis; L-histidine from 5-phospho-alpha-D-ribose 1-diphosphate: step 6/9.</text>
</comment>
<dbReference type="AlphaFoldDB" id="A0A2T2X852"/>
<dbReference type="Pfam" id="PF00475">
    <property type="entry name" value="IGPD"/>
    <property type="match status" value="1"/>
</dbReference>
<dbReference type="PROSITE" id="PS00954">
    <property type="entry name" value="IGP_DEHYDRATASE_1"/>
    <property type="match status" value="1"/>
</dbReference>
<comment type="subcellular location">
    <subcellularLocation>
        <location evidence="6 7">Cytoplasm</location>
    </subcellularLocation>
</comment>
<dbReference type="FunFam" id="3.30.230.40:FF:000001">
    <property type="entry name" value="Imidazoleglycerol-phosphate dehydratase HisB"/>
    <property type="match status" value="1"/>
</dbReference>
<protein>
    <recommendedName>
        <fullName evidence="2 6">Imidazoleglycerol-phosphate dehydratase</fullName>
        <shortName evidence="6">IGPD</shortName>
        <ecNumber evidence="6 7">4.2.1.19</ecNumber>
    </recommendedName>
</protein>
<evidence type="ECO:0000313" key="8">
    <source>
        <dbReference type="EMBL" id="PSR30672.1"/>
    </source>
</evidence>
<dbReference type="EMBL" id="PXYT01000008">
    <property type="protein sequence ID" value="PSR30672.1"/>
    <property type="molecule type" value="Genomic_DNA"/>
</dbReference>
<keyword evidence="3 6" id="KW-0028">Amino-acid biosynthesis</keyword>
<dbReference type="InterPro" id="IPR038494">
    <property type="entry name" value="IGPD_sf"/>
</dbReference>
<keyword evidence="6" id="KW-0963">Cytoplasm</keyword>
<dbReference type="HAMAP" id="MF_00076">
    <property type="entry name" value="HisB"/>
    <property type="match status" value="1"/>
</dbReference>
<dbReference type="NCBIfam" id="NF002114">
    <property type="entry name" value="PRK00951.2-4"/>
    <property type="match status" value="1"/>
</dbReference>
<dbReference type="InterPro" id="IPR020568">
    <property type="entry name" value="Ribosomal_Su5_D2-typ_SF"/>
</dbReference>
<keyword evidence="4 6" id="KW-0368">Histidine biosynthesis</keyword>
<dbReference type="EC" id="4.2.1.19" evidence="6 7"/>
<evidence type="ECO:0000256" key="1">
    <source>
        <dbReference type="ARBA" id="ARBA00005047"/>
    </source>
</evidence>
<dbReference type="InterPro" id="IPR000807">
    <property type="entry name" value="ImidazoleglycerolP_deHydtase"/>
</dbReference>
<evidence type="ECO:0000256" key="5">
    <source>
        <dbReference type="ARBA" id="ARBA00023239"/>
    </source>
</evidence>
<dbReference type="Proteomes" id="UP000242699">
    <property type="component" value="Unassembled WGS sequence"/>
</dbReference>
<dbReference type="SUPFAM" id="SSF54211">
    <property type="entry name" value="Ribosomal protein S5 domain 2-like"/>
    <property type="match status" value="2"/>
</dbReference>
<evidence type="ECO:0000256" key="7">
    <source>
        <dbReference type="RuleBase" id="RU000599"/>
    </source>
</evidence>
<dbReference type="GO" id="GO:0000105">
    <property type="term" value="P:L-histidine biosynthetic process"/>
    <property type="evidence" value="ECO:0007669"/>
    <property type="project" value="UniProtKB-UniRule"/>
</dbReference>
<reference evidence="8 9" key="1">
    <citation type="journal article" date="2014" name="BMC Genomics">
        <title>Comparison of environmental and isolate Sulfobacillus genomes reveals diverse carbon, sulfur, nitrogen, and hydrogen metabolisms.</title>
        <authorList>
            <person name="Justice N.B."/>
            <person name="Norman A."/>
            <person name="Brown C.T."/>
            <person name="Singh A."/>
            <person name="Thomas B.C."/>
            <person name="Banfield J.F."/>
        </authorList>
    </citation>
    <scope>NUCLEOTIDE SEQUENCE [LARGE SCALE GENOMIC DNA]</scope>
    <source>
        <strain evidence="8">AMDSBA1</strain>
    </source>
</reference>
<comment type="catalytic activity">
    <reaction evidence="6 7">
        <text>D-erythro-1-(imidazol-4-yl)glycerol 3-phosphate = 3-(imidazol-4-yl)-2-oxopropyl phosphate + H2O</text>
        <dbReference type="Rhea" id="RHEA:11040"/>
        <dbReference type="ChEBI" id="CHEBI:15377"/>
        <dbReference type="ChEBI" id="CHEBI:57766"/>
        <dbReference type="ChEBI" id="CHEBI:58278"/>
        <dbReference type="EC" id="4.2.1.19"/>
    </reaction>
</comment>
<dbReference type="PANTHER" id="PTHR23133:SF2">
    <property type="entry name" value="IMIDAZOLEGLYCEROL-PHOSPHATE DEHYDRATASE"/>
    <property type="match status" value="1"/>
</dbReference>
<dbReference type="PANTHER" id="PTHR23133">
    <property type="entry name" value="IMIDAZOLEGLYCEROL-PHOSPHATE DEHYDRATASE HIS7"/>
    <property type="match status" value="1"/>
</dbReference>
<dbReference type="InterPro" id="IPR020565">
    <property type="entry name" value="ImidazoleglycerP_deHydtase_CS"/>
</dbReference>
<gene>
    <name evidence="6" type="primary">hisB</name>
    <name evidence="8" type="ORF">C7B43_05120</name>
</gene>
<evidence type="ECO:0000313" key="9">
    <source>
        <dbReference type="Proteomes" id="UP000242699"/>
    </source>
</evidence>
<proteinExistence type="inferred from homology"/>
<evidence type="ECO:0000256" key="4">
    <source>
        <dbReference type="ARBA" id="ARBA00023102"/>
    </source>
</evidence>
<keyword evidence="5 6" id="KW-0456">Lyase</keyword>
<sequence length="194" mass="21417">MMRQHEIHRKTHETEIRTALNLDVPEPVAVYTQLPLFTHFLAALAKHSHLSWQISGQGDIEVDPHHLIEDTGIVMGQALRGALADMRGIHRFGQRLLPMDDALILCALDISGRGQLYWSGSFPDRPINGVNAEVWPEFFRAFASHAGITLHLVCQAGENAHHTYEAAFKALGQALYEAVQVGPSTDVPSTKGVL</sequence>
<evidence type="ECO:0000256" key="3">
    <source>
        <dbReference type="ARBA" id="ARBA00022605"/>
    </source>
</evidence>
<dbReference type="UniPathway" id="UPA00031">
    <property type="reaction ID" value="UER00011"/>
</dbReference>
<dbReference type="PROSITE" id="PS00955">
    <property type="entry name" value="IGP_DEHYDRATASE_2"/>
    <property type="match status" value="1"/>
</dbReference>
<organism evidence="8 9">
    <name type="scientific">Sulfobacillus benefaciens</name>
    <dbReference type="NCBI Taxonomy" id="453960"/>
    <lineage>
        <taxon>Bacteria</taxon>
        <taxon>Bacillati</taxon>
        <taxon>Bacillota</taxon>
        <taxon>Clostridia</taxon>
        <taxon>Eubacteriales</taxon>
        <taxon>Clostridiales Family XVII. Incertae Sedis</taxon>
        <taxon>Sulfobacillus</taxon>
    </lineage>
</organism>
<evidence type="ECO:0000256" key="6">
    <source>
        <dbReference type="HAMAP-Rule" id="MF_00076"/>
    </source>
</evidence>
<name>A0A2T2X852_9FIRM</name>
<dbReference type="GO" id="GO:0005737">
    <property type="term" value="C:cytoplasm"/>
    <property type="evidence" value="ECO:0007669"/>
    <property type="project" value="UniProtKB-SubCell"/>
</dbReference>
<evidence type="ECO:0000256" key="2">
    <source>
        <dbReference type="ARBA" id="ARBA00016664"/>
    </source>
</evidence>